<protein>
    <submittedName>
        <fullName evidence="1">Uncharacterized protein</fullName>
    </submittedName>
</protein>
<evidence type="ECO:0000313" key="1">
    <source>
        <dbReference type="EMBL" id="AXQ69991.1"/>
    </source>
</evidence>
<reference evidence="1" key="2">
    <citation type="submission" date="2021-07" db="EMBL/GenBank/DDBJ databases">
        <title>Giant CbK-like Caulobacter bacteriophages have genetically divergent genomes.</title>
        <authorList>
            <person name="Wilson K."/>
            <person name="Ely B."/>
        </authorList>
    </citation>
    <scope>NUCLEOTIDE SEQUENCE</scope>
</reference>
<dbReference type="Proteomes" id="UP000259683">
    <property type="component" value="Segment"/>
</dbReference>
<sequence length="67" mass="7374">MSQQMVEALSPIEKPDGLSDENWEVLKTAIRWPAITTVDGGLHLTSWAVLDGIINICVNRRSGQPKS</sequence>
<proteinExistence type="predicted"/>
<keyword evidence="2" id="KW-1185">Reference proteome</keyword>
<reference evidence="1" key="1">
    <citation type="submission" date="2018-07" db="EMBL/GenBank/DDBJ databases">
        <authorList>
            <person name="Wilson K.M."/>
            <person name="Ely B."/>
        </authorList>
    </citation>
    <scope>NUCLEOTIDE SEQUENCE</scope>
</reference>
<evidence type="ECO:0000313" key="2">
    <source>
        <dbReference type="Proteomes" id="UP000259683"/>
    </source>
</evidence>
<accession>A0A385EDP6</accession>
<dbReference type="EMBL" id="MH588547">
    <property type="protein sequence ID" value="AXQ69991.1"/>
    <property type="molecule type" value="Genomic_DNA"/>
</dbReference>
<gene>
    <name evidence="1" type="ORF">CcrSC_gp409</name>
</gene>
<name>A0A385EDP6_9CAUD</name>
<organism evidence="1 2">
    <name type="scientific">Caulobacter phage CcrSC</name>
    <dbReference type="NCBI Taxonomy" id="2283272"/>
    <lineage>
        <taxon>Viruses</taxon>
        <taxon>Duplodnaviria</taxon>
        <taxon>Heunggongvirae</taxon>
        <taxon>Uroviricota</taxon>
        <taxon>Caudoviricetes</taxon>
        <taxon>Jeanschmidtviridae</taxon>
        <taxon>Bertelyvirus</taxon>
        <taxon>Bertelyvirus SC</taxon>
    </lineage>
</organism>